<reference evidence="2" key="3">
    <citation type="submission" date="2015-06" db="UniProtKB">
        <authorList>
            <consortium name="EnsemblMetazoa"/>
        </authorList>
    </citation>
    <scope>IDENTIFICATION</scope>
</reference>
<dbReference type="EnsemblMetazoa" id="CapteT196302">
    <property type="protein sequence ID" value="CapteP196302"/>
    <property type="gene ID" value="CapteG196302"/>
</dbReference>
<evidence type="ECO:0000313" key="3">
    <source>
        <dbReference type="Proteomes" id="UP000014760"/>
    </source>
</evidence>
<dbReference type="OrthoDB" id="10012778at2759"/>
<keyword evidence="3" id="KW-1185">Reference proteome</keyword>
<proteinExistence type="predicted"/>
<evidence type="ECO:0008006" key="4">
    <source>
        <dbReference type="Google" id="ProtNLM"/>
    </source>
</evidence>
<organism evidence="1">
    <name type="scientific">Capitella teleta</name>
    <name type="common">Polychaete worm</name>
    <dbReference type="NCBI Taxonomy" id="283909"/>
    <lineage>
        <taxon>Eukaryota</taxon>
        <taxon>Metazoa</taxon>
        <taxon>Spiralia</taxon>
        <taxon>Lophotrochozoa</taxon>
        <taxon>Annelida</taxon>
        <taxon>Polychaeta</taxon>
        <taxon>Sedentaria</taxon>
        <taxon>Scolecida</taxon>
        <taxon>Capitellidae</taxon>
        <taxon>Capitella</taxon>
    </lineage>
</organism>
<dbReference type="AlphaFoldDB" id="R7T4E5"/>
<reference evidence="3" key="1">
    <citation type="submission" date="2012-12" db="EMBL/GenBank/DDBJ databases">
        <authorList>
            <person name="Hellsten U."/>
            <person name="Grimwood J."/>
            <person name="Chapman J.A."/>
            <person name="Shapiro H."/>
            <person name="Aerts A."/>
            <person name="Otillar R.P."/>
            <person name="Terry A.Y."/>
            <person name="Boore J.L."/>
            <person name="Simakov O."/>
            <person name="Marletaz F."/>
            <person name="Cho S.-J."/>
            <person name="Edsinger-Gonzales E."/>
            <person name="Havlak P."/>
            <person name="Kuo D.-H."/>
            <person name="Larsson T."/>
            <person name="Lv J."/>
            <person name="Arendt D."/>
            <person name="Savage R."/>
            <person name="Osoegawa K."/>
            <person name="de Jong P."/>
            <person name="Lindberg D.R."/>
            <person name="Seaver E.C."/>
            <person name="Weisblat D.A."/>
            <person name="Putnam N.H."/>
            <person name="Grigoriev I.V."/>
            <person name="Rokhsar D.S."/>
        </authorList>
    </citation>
    <scope>NUCLEOTIDE SEQUENCE</scope>
    <source>
        <strain evidence="3">I ESC-2004</strain>
    </source>
</reference>
<gene>
    <name evidence="1" type="ORF">CAPTEDRAFT_196302</name>
</gene>
<dbReference type="OMA" id="FELWERY"/>
<dbReference type="EMBL" id="KB312101">
    <property type="protein sequence ID" value="ELT87877.1"/>
    <property type="molecule type" value="Genomic_DNA"/>
</dbReference>
<dbReference type="EMBL" id="AMQN01003544">
    <property type="status" value="NOT_ANNOTATED_CDS"/>
    <property type="molecule type" value="Genomic_DNA"/>
</dbReference>
<accession>R7T4E5</accession>
<evidence type="ECO:0000313" key="1">
    <source>
        <dbReference type="EMBL" id="ELT87877.1"/>
    </source>
</evidence>
<protein>
    <recommendedName>
        <fullName evidence="4">MULE transposase domain-containing protein</fullName>
    </recommendedName>
</protein>
<sequence length="192" mass="22427">MTSSGISRPLTHTPITQEKIFLLCFYFHFSQALFRRMKRLGLSTAYCKDEGTGTILRQFLSLPLLLQNNIPSQWNRLNSLCSTTGLSEFSQYVGKTWIYVHKPPRAPECWSVHQMSVRTNNDIEGWHNRLKTRGKSHRTFYDLIQVMHEESSLLDWNLAQIWSGALDRRQNKDYIAANEELGYYGIHWTVVK</sequence>
<name>R7T4E5_CAPTE</name>
<dbReference type="HOGENOM" id="CLU_1416403_0_0_1"/>
<evidence type="ECO:0000313" key="2">
    <source>
        <dbReference type="EnsemblMetazoa" id="CapteP196302"/>
    </source>
</evidence>
<reference evidence="1 3" key="2">
    <citation type="journal article" date="2013" name="Nature">
        <title>Insights into bilaterian evolution from three spiralian genomes.</title>
        <authorList>
            <person name="Simakov O."/>
            <person name="Marletaz F."/>
            <person name="Cho S.J."/>
            <person name="Edsinger-Gonzales E."/>
            <person name="Havlak P."/>
            <person name="Hellsten U."/>
            <person name="Kuo D.H."/>
            <person name="Larsson T."/>
            <person name="Lv J."/>
            <person name="Arendt D."/>
            <person name="Savage R."/>
            <person name="Osoegawa K."/>
            <person name="de Jong P."/>
            <person name="Grimwood J."/>
            <person name="Chapman J.A."/>
            <person name="Shapiro H."/>
            <person name="Aerts A."/>
            <person name="Otillar R.P."/>
            <person name="Terry A.Y."/>
            <person name="Boore J.L."/>
            <person name="Grigoriev I.V."/>
            <person name="Lindberg D.R."/>
            <person name="Seaver E.C."/>
            <person name="Weisblat D.A."/>
            <person name="Putnam N.H."/>
            <person name="Rokhsar D.S."/>
        </authorList>
    </citation>
    <scope>NUCLEOTIDE SEQUENCE</scope>
    <source>
        <strain evidence="1 3">I ESC-2004</strain>
    </source>
</reference>
<dbReference type="Proteomes" id="UP000014760">
    <property type="component" value="Unassembled WGS sequence"/>
</dbReference>